<dbReference type="OrthoDB" id="421993at2759"/>
<dbReference type="PANTHER" id="PTHR11895">
    <property type="entry name" value="TRANSAMIDASE"/>
    <property type="match status" value="1"/>
</dbReference>
<dbReference type="GO" id="GO:0030956">
    <property type="term" value="C:glutamyl-tRNA(Gln) amidotransferase complex"/>
    <property type="evidence" value="ECO:0007669"/>
    <property type="project" value="TreeGrafter"/>
</dbReference>
<dbReference type="Proteomes" id="UP000785679">
    <property type="component" value="Unassembled WGS sequence"/>
</dbReference>
<evidence type="ECO:0000259" key="1">
    <source>
        <dbReference type="Pfam" id="PF01425"/>
    </source>
</evidence>
<accession>A0A8J8NTD7</accession>
<dbReference type="InterPro" id="IPR023631">
    <property type="entry name" value="Amidase_dom"/>
</dbReference>
<dbReference type="PANTHER" id="PTHR11895:SF7">
    <property type="entry name" value="GLUTAMYL-TRNA(GLN) AMIDOTRANSFERASE SUBUNIT A, MITOCHONDRIAL"/>
    <property type="match status" value="1"/>
</dbReference>
<dbReference type="Gene3D" id="3.90.1300.10">
    <property type="entry name" value="Amidase signature (AS) domain"/>
    <property type="match status" value="1"/>
</dbReference>
<reference evidence="2" key="1">
    <citation type="submission" date="2019-06" db="EMBL/GenBank/DDBJ databases">
        <authorList>
            <person name="Zheng W."/>
        </authorList>
    </citation>
    <scope>NUCLEOTIDE SEQUENCE</scope>
    <source>
        <strain evidence="2">QDHG01</strain>
    </source>
</reference>
<dbReference type="GO" id="GO:0005739">
    <property type="term" value="C:mitochondrion"/>
    <property type="evidence" value="ECO:0007669"/>
    <property type="project" value="TreeGrafter"/>
</dbReference>
<evidence type="ECO:0000313" key="2">
    <source>
        <dbReference type="EMBL" id="TNV79900.1"/>
    </source>
</evidence>
<dbReference type="InterPro" id="IPR036928">
    <property type="entry name" value="AS_sf"/>
</dbReference>
<comment type="caution">
    <text evidence="2">The sequence shown here is derived from an EMBL/GenBank/DDBJ whole genome shotgun (WGS) entry which is preliminary data.</text>
</comment>
<dbReference type="GO" id="GO:0070681">
    <property type="term" value="P:glutaminyl-tRNAGln biosynthesis via transamidation"/>
    <property type="evidence" value="ECO:0007669"/>
    <property type="project" value="TreeGrafter"/>
</dbReference>
<protein>
    <recommendedName>
        <fullName evidence="1">Amidase domain-containing protein</fullName>
    </recommendedName>
</protein>
<dbReference type="AlphaFoldDB" id="A0A8J8NTD7"/>
<organism evidence="2 3">
    <name type="scientific">Halteria grandinella</name>
    <dbReference type="NCBI Taxonomy" id="5974"/>
    <lineage>
        <taxon>Eukaryota</taxon>
        <taxon>Sar</taxon>
        <taxon>Alveolata</taxon>
        <taxon>Ciliophora</taxon>
        <taxon>Intramacronucleata</taxon>
        <taxon>Spirotrichea</taxon>
        <taxon>Stichotrichia</taxon>
        <taxon>Sporadotrichida</taxon>
        <taxon>Halteriidae</taxon>
        <taxon>Halteria</taxon>
    </lineage>
</organism>
<name>A0A8J8NTD7_HALGN</name>
<dbReference type="InterPro" id="IPR000120">
    <property type="entry name" value="Amidase"/>
</dbReference>
<dbReference type="GO" id="GO:0032543">
    <property type="term" value="P:mitochondrial translation"/>
    <property type="evidence" value="ECO:0007669"/>
    <property type="project" value="TreeGrafter"/>
</dbReference>
<dbReference type="SUPFAM" id="SSF75304">
    <property type="entry name" value="Amidase signature (AS) enzymes"/>
    <property type="match status" value="1"/>
</dbReference>
<feature type="domain" description="Amidase" evidence="1">
    <location>
        <begin position="33"/>
        <end position="509"/>
    </location>
</feature>
<gene>
    <name evidence="2" type="ORF">FGO68_gene12272</name>
</gene>
<dbReference type="Pfam" id="PF01425">
    <property type="entry name" value="Amidase"/>
    <property type="match status" value="1"/>
</dbReference>
<evidence type="ECO:0000313" key="3">
    <source>
        <dbReference type="Proteomes" id="UP000785679"/>
    </source>
</evidence>
<dbReference type="EMBL" id="RRYP01008258">
    <property type="protein sequence ID" value="TNV79900.1"/>
    <property type="molecule type" value="Genomic_DNA"/>
</dbReference>
<proteinExistence type="predicted"/>
<dbReference type="GO" id="GO:0050567">
    <property type="term" value="F:glutaminyl-tRNA synthase (glutamine-hydrolyzing) activity"/>
    <property type="evidence" value="ECO:0007669"/>
    <property type="project" value="TreeGrafter"/>
</dbReference>
<keyword evidence="3" id="KW-1185">Reference proteome</keyword>
<sequence>MAAIKATLKQSLPITLTQAHTLAKEGSIKIQSLVEKSLHQIHSRENLNSFVNVRSQEELYREVEQSQERYDSGKPLSSIDGLPIAIKDNIFVKDMECTASSNILKGFRAPIDATVIKRLKGKGALIVGKTNMDEFGMGSLGMYGYDEKKIIKNPINQEYFAGGSSAGSAAAVRAEQALASLGTDTGGSVSYPAHCCGLYSLKPSYGRLSRFGQILYSSSNDVIGPMARTTDDLHSLFSIMEGEDVNDSNCINFQTISKIRNRERLSDRQGEGSLKGVRVGIVQEFDIEELDARNRDMQEELKRLLQDRGAELVDVSLPLVKYALPFYFTLVPSEASSNLSRYDGLKYGHQFDFNASQSSAQGKTKTELFDYIERVRSEAFGINVKRRVILGNFLLSSRFEDFNEKVIDAQKIRRLIIEEYCSVFEKENIDMIISPVVIGERPPKISEVIGQSDKKNPVYEYKMDYYTAYPNSTGTPAITIPVQETDQRYGEFPTSFKIQGYFGEDYHLLRLAKQIEKALKEAKMNFQ</sequence>